<dbReference type="Pfam" id="PF00975">
    <property type="entry name" value="Thioesterase"/>
    <property type="match status" value="1"/>
</dbReference>
<dbReference type="EMBL" id="JAMWMR010000034">
    <property type="protein sequence ID" value="MCN9244374.1"/>
    <property type="molecule type" value="Genomic_DNA"/>
</dbReference>
<dbReference type="SUPFAM" id="SSF53474">
    <property type="entry name" value="alpha/beta-Hydrolases"/>
    <property type="match status" value="1"/>
</dbReference>
<dbReference type="PANTHER" id="PTHR11487">
    <property type="entry name" value="THIOESTERASE"/>
    <property type="match status" value="1"/>
</dbReference>
<evidence type="ECO:0000313" key="6">
    <source>
        <dbReference type="Proteomes" id="UP001523219"/>
    </source>
</evidence>
<dbReference type="Proteomes" id="UP001523219">
    <property type="component" value="Unassembled WGS sequence"/>
</dbReference>
<comment type="similarity">
    <text evidence="1">Belongs to the thioesterase family.</text>
</comment>
<dbReference type="InterPro" id="IPR020802">
    <property type="entry name" value="TesA-like"/>
</dbReference>
<dbReference type="InterPro" id="IPR012223">
    <property type="entry name" value="TEII"/>
</dbReference>
<comment type="caution">
    <text evidence="5">The sequence shown here is derived from an EMBL/GenBank/DDBJ whole genome shotgun (WGS) entry which is preliminary data.</text>
</comment>
<organism evidence="5 6">
    <name type="scientific">Streptomyces macrolidinus</name>
    <dbReference type="NCBI Taxonomy" id="2952607"/>
    <lineage>
        <taxon>Bacteria</taxon>
        <taxon>Bacillati</taxon>
        <taxon>Actinomycetota</taxon>
        <taxon>Actinomycetes</taxon>
        <taxon>Kitasatosporales</taxon>
        <taxon>Streptomycetaceae</taxon>
        <taxon>Streptomyces</taxon>
    </lineage>
</organism>
<evidence type="ECO:0000313" key="5">
    <source>
        <dbReference type="EMBL" id="MCN9244374.1"/>
    </source>
</evidence>
<proteinExistence type="inferred from homology"/>
<evidence type="ECO:0000256" key="2">
    <source>
        <dbReference type="ARBA" id="ARBA00022801"/>
    </source>
</evidence>
<feature type="domain" description="Thioesterase TesA-like" evidence="4">
    <location>
        <begin position="28"/>
        <end position="217"/>
    </location>
</feature>
<sequence>MNDRARQEDGGLWLRRFHPSPDRTVHLVCLPHAGGSASYYFRFSAELHPSIEVLAVQYPGRQDRRNEPCVESVDELAQHVVRATEPYWQEGRLALFGHSLGASVAYEAARILEQKHGVRLDGLYVSGRRAPSRPQDRTVHQLDDRSFLAEIQQLSGTDDGVFRDEELVRMVLPALRSDYKAAETYTYRPGLKLECPVMALTGDSDPRAPLAEVAEWRKFTRGSFCLRAYPGGHFYLNDLWHELCNDISDHMLVTREEPGTEPRTGFLRGAANPWQQHQR</sequence>
<gene>
    <name evidence="5" type="ORF">NGF19_26920</name>
</gene>
<dbReference type="InterPro" id="IPR029058">
    <property type="entry name" value="AB_hydrolase_fold"/>
</dbReference>
<dbReference type="InterPro" id="IPR001031">
    <property type="entry name" value="Thioesterase"/>
</dbReference>
<feature type="region of interest" description="Disordered" evidence="3">
    <location>
        <begin position="257"/>
        <end position="279"/>
    </location>
</feature>
<evidence type="ECO:0000256" key="1">
    <source>
        <dbReference type="ARBA" id="ARBA00007169"/>
    </source>
</evidence>
<name>A0ABT0ZLA9_9ACTN</name>
<accession>A0ABT0ZLA9</accession>
<evidence type="ECO:0000256" key="3">
    <source>
        <dbReference type="SAM" id="MobiDB-lite"/>
    </source>
</evidence>
<keyword evidence="2 5" id="KW-0378">Hydrolase</keyword>
<protein>
    <submittedName>
        <fullName evidence="5">Alpha/beta fold hydrolase</fullName>
    </submittedName>
</protein>
<reference evidence="5 6" key="1">
    <citation type="submission" date="2022-05" db="EMBL/GenBank/DDBJ databases">
        <title>Streptomyces sp. nov. RY43-2 isolated from soil of a peat swamp forest.</title>
        <authorList>
            <person name="Kanchanasin P."/>
            <person name="Tanasupawat S."/>
            <person name="Phongsopitanun W."/>
        </authorList>
    </citation>
    <scope>NUCLEOTIDE SEQUENCE [LARGE SCALE GENOMIC DNA]</scope>
    <source>
        <strain evidence="5 6">RY43-2</strain>
    </source>
</reference>
<dbReference type="GO" id="GO:0016787">
    <property type="term" value="F:hydrolase activity"/>
    <property type="evidence" value="ECO:0007669"/>
    <property type="project" value="UniProtKB-KW"/>
</dbReference>
<dbReference type="SMART" id="SM00824">
    <property type="entry name" value="PKS_TE"/>
    <property type="match status" value="1"/>
</dbReference>
<dbReference type="PANTHER" id="PTHR11487:SF0">
    <property type="entry name" value="S-ACYL FATTY ACID SYNTHASE THIOESTERASE, MEDIUM CHAIN"/>
    <property type="match status" value="1"/>
</dbReference>
<evidence type="ECO:0000259" key="4">
    <source>
        <dbReference type="SMART" id="SM00824"/>
    </source>
</evidence>
<dbReference type="RefSeq" id="WP_252428161.1">
    <property type="nucleotide sequence ID" value="NZ_JAMWMR010000034.1"/>
</dbReference>
<keyword evidence="6" id="KW-1185">Reference proteome</keyword>
<dbReference type="Gene3D" id="3.40.50.1820">
    <property type="entry name" value="alpha/beta hydrolase"/>
    <property type="match status" value="1"/>
</dbReference>